<protein>
    <submittedName>
        <fullName evidence="2">DNA-binding protein</fullName>
    </submittedName>
</protein>
<dbReference type="SUPFAM" id="SSF46955">
    <property type="entry name" value="Putative DNA-binding domain"/>
    <property type="match status" value="1"/>
</dbReference>
<dbReference type="Proteomes" id="UP000297031">
    <property type="component" value="Chromosome"/>
</dbReference>
<organism evidence="2 3">
    <name type="scientific">Muribaculum gordoncarteri</name>
    <dbReference type="NCBI Taxonomy" id="2530390"/>
    <lineage>
        <taxon>Bacteria</taxon>
        <taxon>Pseudomonadati</taxon>
        <taxon>Bacteroidota</taxon>
        <taxon>Bacteroidia</taxon>
        <taxon>Bacteroidales</taxon>
        <taxon>Muribaculaceae</taxon>
        <taxon>Muribaculum</taxon>
    </lineage>
</organism>
<name>A0A4P7VPB3_9BACT</name>
<dbReference type="InterPro" id="IPR000551">
    <property type="entry name" value="MerR-type_HTH_dom"/>
</dbReference>
<keyword evidence="2" id="KW-0238">DNA-binding</keyword>
<evidence type="ECO:0000259" key="1">
    <source>
        <dbReference type="Pfam" id="PF00376"/>
    </source>
</evidence>
<dbReference type="Pfam" id="PF00376">
    <property type="entry name" value="MerR"/>
    <property type="match status" value="1"/>
</dbReference>
<evidence type="ECO:0000313" key="3">
    <source>
        <dbReference type="Proteomes" id="UP000297031"/>
    </source>
</evidence>
<reference evidence="2 3" key="1">
    <citation type="submission" date="2019-02" db="EMBL/GenBank/DDBJ databases">
        <title>Isolation and identification of novel species under the genus Muribaculum.</title>
        <authorList>
            <person name="Miyake S."/>
            <person name="Ding Y."/>
            <person name="Low A."/>
            <person name="Soh M."/>
            <person name="Seedorf H."/>
        </authorList>
    </citation>
    <scope>NUCLEOTIDE SEQUENCE [LARGE SCALE GENOMIC DNA]</scope>
    <source>
        <strain evidence="2 3">TLL-A4</strain>
    </source>
</reference>
<gene>
    <name evidence="2" type="ORF">E7746_05715</name>
</gene>
<dbReference type="InterPro" id="IPR009061">
    <property type="entry name" value="DNA-bd_dom_put_sf"/>
</dbReference>
<accession>A0A4P7VPB3</accession>
<keyword evidence="3" id="KW-1185">Reference proteome</keyword>
<sequence>MRELPPTCNPAGVYCVKRACAELGISRKTLRRYRLLGLISPINPDNKQRPKYSGQSIIDCWNLHAKL</sequence>
<evidence type="ECO:0000313" key="2">
    <source>
        <dbReference type="EMBL" id="QCD35428.1"/>
    </source>
</evidence>
<dbReference type="KEGG" id="mgod:E7746_05715"/>
<proteinExistence type="predicted"/>
<dbReference type="GO" id="GO:0003677">
    <property type="term" value="F:DNA binding"/>
    <property type="evidence" value="ECO:0007669"/>
    <property type="project" value="UniProtKB-KW"/>
</dbReference>
<dbReference type="AlphaFoldDB" id="A0A4P7VPB3"/>
<dbReference type="OrthoDB" id="1030719at2"/>
<feature type="domain" description="HTH merR-type" evidence="1">
    <location>
        <begin position="17"/>
        <end position="49"/>
    </location>
</feature>
<dbReference type="EMBL" id="CP039393">
    <property type="protein sequence ID" value="QCD35428.1"/>
    <property type="molecule type" value="Genomic_DNA"/>
</dbReference>
<dbReference type="GO" id="GO:0006355">
    <property type="term" value="P:regulation of DNA-templated transcription"/>
    <property type="evidence" value="ECO:0007669"/>
    <property type="project" value="InterPro"/>
</dbReference>